<dbReference type="SMART" id="SM00934">
    <property type="entry name" value="OMPdecase"/>
    <property type="match status" value="1"/>
</dbReference>
<proteinExistence type="inferred from homology"/>
<evidence type="ECO:0000256" key="3">
    <source>
        <dbReference type="ARBA" id="ARBA00022793"/>
    </source>
</evidence>
<accession>A0ABV9GJF2</accession>
<keyword evidence="11" id="KW-1185">Reference proteome</keyword>
<dbReference type="CDD" id="cd04725">
    <property type="entry name" value="OMP_decarboxylase_like"/>
    <property type="match status" value="1"/>
</dbReference>
<evidence type="ECO:0000256" key="2">
    <source>
        <dbReference type="ARBA" id="ARBA00004861"/>
    </source>
</evidence>
<feature type="binding site" evidence="7">
    <location>
        <position position="184"/>
    </location>
    <ligand>
        <name>substrate</name>
    </ligand>
</feature>
<evidence type="ECO:0000256" key="1">
    <source>
        <dbReference type="ARBA" id="ARBA00002356"/>
    </source>
</evidence>
<evidence type="ECO:0000313" key="11">
    <source>
        <dbReference type="Proteomes" id="UP001596022"/>
    </source>
</evidence>
<dbReference type="SUPFAM" id="SSF51366">
    <property type="entry name" value="Ribulose-phoshate binding barrel"/>
    <property type="match status" value="1"/>
</dbReference>
<dbReference type="PANTHER" id="PTHR32119">
    <property type="entry name" value="OROTIDINE 5'-PHOSPHATE DECARBOXYLASE"/>
    <property type="match status" value="1"/>
</dbReference>
<dbReference type="InterPro" id="IPR047596">
    <property type="entry name" value="OMPdecase_bac"/>
</dbReference>
<feature type="binding site" evidence="7">
    <location>
        <position position="32"/>
    </location>
    <ligand>
        <name>substrate</name>
    </ligand>
</feature>
<comment type="catalytic activity">
    <reaction evidence="6 7 8">
        <text>orotidine 5'-phosphate + H(+) = UMP + CO2</text>
        <dbReference type="Rhea" id="RHEA:11596"/>
        <dbReference type="ChEBI" id="CHEBI:15378"/>
        <dbReference type="ChEBI" id="CHEBI:16526"/>
        <dbReference type="ChEBI" id="CHEBI:57538"/>
        <dbReference type="ChEBI" id="CHEBI:57865"/>
        <dbReference type="EC" id="4.1.1.23"/>
    </reaction>
</comment>
<gene>
    <name evidence="7 10" type="primary">pyrF</name>
    <name evidence="10" type="ORF">ACFO4N_00915</name>
</gene>
<evidence type="ECO:0000256" key="7">
    <source>
        <dbReference type="HAMAP-Rule" id="MF_01200"/>
    </source>
</evidence>
<evidence type="ECO:0000313" key="10">
    <source>
        <dbReference type="EMBL" id="MFC4617284.1"/>
    </source>
</evidence>
<feature type="binding site" evidence="7">
    <location>
        <position position="10"/>
    </location>
    <ligand>
        <name>substrate</name>
    </ligand>
</feature>
<dbReference type="InterPro" id="IPR014732">
    <property type="entry name" value="OMPdecase"/>
</dbReference>
<keyword evidence="4 7" id="KW-0665">Pyrimidine biosynthesis</keyword>
<keyword evidence="5 7" id="KW-0456">Lyase</keyword>
<feature type="binding site" evidence="7">
    <location>
        <position position="122"/>
    </location>
    <ligand>
        <name>substrate</name>
    </ligand>
</feature>
<dbReference type="NCBIfam" id="NF001273">
    <property type="entry name" value="PRK00230.1"/>
    <property type="match status" value="1"/>
</dbReference>
<sequence length="240" mass="26118">MSDCVIVALDVANRSELDRLLGHFTGLHPYVKVGMELFYQQGPELVRDLKAEGFPVFLDLKLHDIPTTVHKAMRGLARLGVDMINVHAAGGKAMMRAAMRGLAEGVPLGKKPPLCLAVTQLTSTDQAMLESELLIDDALEKVVTSYAHNAYECGLDGVVCSPWEARAIKRETNKTFVTVTPGIRLASDTADDQKRIATPAAARKLGSDFIVVGRSITNAPDPRAAYESILKEWSETDDKS</sequence>
<feature type="binding site" evidence="7">
    <location>
        <begin position="59"/>
        <end position="68"/>
    </location>
    <ligand>
        <name>substrate</name>
    </ligand>
</feature>
<feature type="domain" description="Orotidine 5'-phosphate decarboxylase" evidence="9">
    <location>
        <begin position="4"/>
        <end position="229"/>
    </location>
</feature>
<dbReference type="EMBL" id="JBHSFW010000001">
    <property type="protein sequence ID" value="MFC4617284.1"/>
    <property type="molecule type" value="Genomic_DNA"/>
</dbReference>
<dbReference type="GO" id="GO:0004590">
    <property type="term" value="F:orotidine-5'-phosphate decarboxylase activity"/>
    <property type="evidence" value="ECO:0007669"/>
    <property type="project" value="UniProtKB-EC"/>
</dbReference>
<comment type="function">
    <text evidence="1 7">Catalyzes the decarboxylation of orotidine 5'-monophosphate (OMP) to uridine 5'-monophosphate (UMP).</text>
</comment>
<name>A0ABV9GJF2_9BACL</name>
<reference evidence="11" key="1">
    <citation type="journal article" date="2019" name="Int. J. Syst. Evol. Microbiol.">
        <title>The Global Catalogue of Microorganisms (GCM) 10K type strain sequencing project: providing services to taxonomists for standard genome sequencing and annotation.</title>
        <authorList>
            <consortium name="The Broad Institute Genomics Platform"/>
            <consortium name="The Broad Institute Genome Sequencing Center for Infectious Disease"/>
            <person name="Wu L."/>
            <person name="Ma J."/>
        </authorList>
    </citation>
    <scope>NUCLEOTIDE SEQUENCE [LARGE SCALE GENOMIC DNA]</scope>
    <source>
        <strain evidence="11">CGMCC 1.16306</strain>
    </source>
</reference>
<comment type="similarity">
    <text evidence="7">Belongs to the OMP decarboxylase family. Type 1 subfamily.</text>
</comment>
<comment type="caution">
    <text evidence="10">The sequence shown here is derived from an EMBL/GenBank/DDBJ whole genome shotgun (WGS) entry which is preliminary data.</text>
</comment>
<keyword evidence="3 7" id="KW-0210">Decarboxylase</keyword>
<dbReference type="HAMAP" id="MF_01200_B">
    <property type="entry name" value="OMPdecase_type1_B"/>
    <property type="match status" value="1"/>
</dbReference>
<dbReference type="Pfam" id="PF00215">
    <property type="entry name" value="OMPdecase"/>
    <property type="match status" value="1"/>
</dbReference>
<dbReference type="Proteomes" id="UP001596022">
    <property type="component" value="Unassembled WGS sequence"/>
</dbReference>
<evidence type="ECO:0000259" key="9">
    <source>
        <dbReference type="SMART" id="SM00934"/>
    </source>
</evidence>
<dbReference type="InterPro" id="IPR018089">
    <property type="entry name" value="OMPdecase_AS"/>
</dbReference>
<dbReference type="InterPro" id="IPR011060">
    <property type="entry name" value="RibuloseP-bd_barrel"/>
</dbReference>
<feature type="binding site" evidence="7">
    <location>
        <position position="193"/>
    </location>
    <ligand>
        <name>substrate</name>
    </ligand>
</feature>
<dbReference type="Gene3D" id="3.20.20.70">
    <property type="entry name" value="Aldolase class I"/>
    <property type="match status" value="1"/>
</dbReference>
<feature type="binding site" evidence="7">
    <location>
        <position position="214"/>
    </location>
    <ligand>
        <name>substrate</name>
    </ligand>
</feature>
<dbReference type="InterPro" id="IPR013785">
    <property type="entry name" value="Aldolase_TIM"/>
</dbReference>
<comment type="pathway">
    <text evidence="2 7 8">Pyrimidine metabolism; UMP biosynthesis via de novo pathway; UMP from orotate: step 2/2.</text>
</comment>
<dbReference type="PROSITE" id="PS00156">
    <property type="entry name" value="OMPDECASE"/>
    <property type="match status" value="1"/>
</dbReference>
<feature type="binding site" evidence="7">
    <location>
        <position position="213"/>
    </location>
    <ligand>
        <name>substrate</name>
    </ligand>
</feature>
<dbReference type="RefSeq" id="WP_376844339.1">
    <property type="nucleotide sequence ID" value="NZ_JBHSFW010000001.1"/>
</dbReference>
<dbReference type="EC" id="4.1.1.23" evidence="7"/>
<dbReference type="NCBIfam" id="TIGR01740">
    <property type="entry name" value="pyrF"/>
    <property type="match status" value="1"/>
</dbReference>
<evidence type="ECO:0000256" key="6">
    <source>
        <dbReference type="ARBA" id="ARBA00049157"/>
    </source>
</evidence>
<evidence type="ECO:0000256" key="4">
    <source>
        <dbReference type="ARBA" id="ARBA00022975"/>
    </source>
</evidence>
<comment type="subunit">
    <text evidence="7">Homodimer.</text>
</comment>
<organism evidence="10 11">
    <name type="scientific">Camelliibacillus cellulosilyticus</name>
    <dbReference type="NCBI Taxonomy" id="2174486"/>
    <lineage>
        <taxon>Bacteria</taxon>
        <taxon>Bacillati</taxon>
        <taxon>Bacillota</taxon>
        <taxon>Bacilli</taxon>
        <taxon>Bacillales</taxon>
        <taxon>Sporolactobacillaceae</taxon>
        <taxon>Camelliibacillus</taxon>
    </lineage>
</organism>
<feature type="active site" description="Proton donor" evidence="7">
    <location>
        <position position="61"/>
    </location>
</feature>
<protein>
    <recommendedName>
        <fullName evidence="7">Orotidine 5'-phosphate decarboxylase</fullName>
        <ecNumber evidence="7">4.1.1.23</ecNumber>
    </recommendedName>
    <alternativeName>
        <fullName evidence="7">OMP decarboxylase</fullName>
        <shortName evidence="7">OMPDCase</shortName>
        <shortName evidence="7">OMPdecase</shortName>
    </alternativeName>
</protein>
<dbReference type="InterPro" id="IPR001754">
    <property type="entry name" value="OMPdeCOase_dom"/>
</dbReference>
<evidence type="ECO:0000256" key="8">
    <source>
        <dbReference type="RuleBase" id="RU000512"/>
    </source>
</evidence>
<evidence type="ECO:0000256" key="5">
    <source>
        <dbReference type="ARBA" id="ARBA00023239"/>
    </source>
</evidence>
<dbReference type="PANTHER" id="PTHR32119:SF2">
    <property type="entry name" value="OROTIDINE 5'-PHOSPHATE DECARBOXYLASE"/>
    <property type="match status" value="1"/>
</dbReference>